<feature type="region of interest" description="Disordered" evidence="1">
    <location>
        <begin position="1"/>
        <end position="58"/>
    </location>
</feature>
<organism evidence="2 3">
    <name type="scientific">Hydnum rufescens UP504</name>
    <dbReference type="NCBI Taxonomy" id="1448309"/>
    <lineage>
        <taxon>Eukaryota</taxon>
        <taxon>Fungi</taxon>
        <taxon>Dikarya</taxon>
        <taxon>Basidiomycota</taxon>
        <taxon>Agaricomycotina</taxon>
        <taxon>Agaricomycetes</taxon>
        <taxon>Cantharellales</taxon>
        <taxon>Hydnaceae</taxon>
        <taxon>Hydnum</taxon>
    </lineage>
</organism>
<accession>A0A9P6AZ60</accession>
<gene>
    <name evidence="2" type="ORF">BS47DRAFT_1361568</name>
</gene>
<evidence type="ECO:0000313" key="3">
    <source>
        <dbReference type="Proteomes" id="UP000886523"/>
    </source>
</evidence>
<sequence length="224" mass="25769">MPHNDKTLRRKNKDETPHRPLERINHDTKTTNARTNENREHPLDGRPNGAQAPGCGHTSHTPAAARFFVLPRCLGRSVFRHSMKRMENRKAVEWVANSYIMRGRIGLICDKYLKHRTVQTVMCMPTPYNSVVRSYSMLIMLYSALVSLQYATYTIESSLEVSEECVRVLNTYQGFKEGKGNGKSSDRRQPRLQPTFSGKQRHESNECHVDEPFYNLENKSKSGQ</sequence>
<keyword evidence="3" id="KW-1185">Reference proteome</keyword>
<reference evidence="2" key="1">
    <citation type="journal article" date="2020" name="Nat. Commun.">
        <title>Large-scale genome sequencing of mycorrhizal fungi provides insights into the early evolution of symbiotic traits.</title>
        <authorList>
            <person name="Miyauchi S."/>
            <person name="Kiss E."/>
            <person name="Kuo A."/>
            <person name="Drula E."/>
            <person name="Kohler A."/>
            <person name="Sanchez-Garcia M."/>
            <person name="Morin E."/>
            <person name="Andreopoulos B."/>
            <person name="Barry K.W."/>
            <person name="Bonito G."/>
            <person name="Buee M."/>
            <person name="Carver A."/>
            <person name="Chen C."/>
            <person name="Cichocki N."/>
            <person name="Clum A."/>
            <person name="Culley D."/>
            <person name="Crous P.W."/>
            <person name="Fauchery L."/>
            <person name="Girlanda M."/>
            <person name="Hayes R.D."/>
            <person name="Keri Z."/>
            <person name="LaButti K."/>
            <person name="Lipzen A."/>
            <person name="Lombard V."/>
            <person name="Magnuson J."/>
            <person name="Maillard F."/>
            <person name="Murat C."/>
            <person name="Nolan M."/>
            <person name="Ohm R.A."/>
            <person name="Pangilinan J."/>
            <person name="Pereira M.F."/>
            <person name="Perotto S."/>
            <person name="Peter M."/>
            <person name="Pfister S."/>
            <person name="Riley R."/>
            <person name="Sitrit Y."/>
            <person name="Stielow J.B."/>
            <person name="Szollosi G."/>
            <person name="Zifcakova L."/>
            <person name="Stursova M."/>
            <person name="Spatafora J.W."/>
            <person name="Tedersoo L."/>
            <person name="Vaario L.M."/>
            <person name="Yamada A."/>
            <person name="Yan M."/>
            <person name="Wang P."/>
            <person name="Xu J."/>
            <person name="Bruns T."/>
            <person name="Baldrian P."/>
            <person name="Vilgalys R."/>
            <person name="Dunand C."/>
            <person name="Henrissat B."/>
            <person name="Grigoriev I.V."/>
            <person name="Hibbett D."/>
            <person name="Nagy L.G."/>
            <person name="Martin F.M."/>
        </authorList>
    </citation>
    <scope>NUCLEOTIDE SEQUENCE</scope>
    <source>
        <strain evidence="2">UP504</strain>
    </source>
</reference>
<name>A0A9P6AZ60_9AGAM</name>
<feature type="compositionally biased region" description="Basic and acidic residues" evidence="1">
    <location>
        <begin position="1"/>
        <end position="29"/>
    </location>
</feature>
<dbReference type="Proteomes" id="UP000886523">
    <property type="component" value="Unassembled WGS sequence"/>
</dbReference>
<comment type="caution">
    <text evidence="2">The sequence shown here is derived from an EMBL/GenBank/DDBJ whole genome shotgun (WGS) entry which is preliminary data.</text>
</comment>
<dbReference type="AlphaFoldDB" id="A0A9P6AZ60"/>
<feature type="region of interest" description="Disordered" evidence="1">
    <location>
        <begin position="177"/>
        <end position="224"/>
    </location>
</feature>
<evidence type="ECO:0000313" key="2">
    <source>
        <dbReference type="EMBL" id="KAF9514713.1"/>
    </source>
</evidence>
<dbReference type="EMBL" id="MU128958">
    <property type="protein sequence ID" value="KAF9514713.1"/>
    <property type="molecule type" value="Genomic_DNA"/>
</dbReference>
<protein>
    <submittedName>
        <fullName evidence="2">Uncharacterized protein</fullName>
    </submittedName>
</protein>
<feature type="compositionally biased region" description="Basic and acidic residues" evidence="1">
    <location>
        <begin position="200"/>
        <end position="211"/>
    </location>
</feature>
<evidence type="ECO:0000256" key="1">
    <source>
        <dbReference type="SAM" id="MobiDB-lite"/>
    </source>
</evidence>
<proteinExistence type="predicted"/>
<feature type="compositionally biased region" description="Basic and acidic residues" evidence="1">
    <location>
        <begin position="177"/>
        <end position="189"/>
    </location>
</feature>